<dbReference type="EC" id="3.1.11.6" evidence="5"/>
<evidence type="ECO:0000256" key="1">
    <source>
        <dbReference type="ARBA" id="ARBA00022490"/>
    </source>
</evidence>
<comment type="catalytic activity">
    <reaction evidence="5 6">
        <text>Exonucleolytic cleavage in either 5'- to 3'- or 3'- to 5'-direction to yield nucleoside 5'-phosphates.</text>
        <dbReference type="EC" id="3.1.11.6"/>
    </reaction>
</comment>
<comment type="subcellular location">
    <subcellularLocation>
        <location evidence="5 6">Cytoplasm</location>
    </subcellularLocation>
</comment>
<keyword evidence="3 5" id="KW-0378">Hydrolase</keyword>
<dbReference type="PANTHER" id="PTHR30008:SF0">
    <property type="entry name" value="EXODEOXYRIBONUCLEASE 7 LARGE SUBUNIT"/>
    <property type="match status" value="1"/>
</dbReference>
<dbReference type="InterPro" id="IPR020579">
    <property type="entry name" value="Exonuc_VII_lsu_C"/>
</dbReference>
<dbReference type="Pfam" id="PF02601">
    <property type="entry name" value="Exonuc_VII_L"/>
    <property type="match status" value="1"/>
</dbReference>
<dbReference type="PATRIC" id="fig|29423.5.peg.1876"/>
<organism evidence="9 10">
    <name type="scientific">Legionella oakridgensis</name>
    <dbReference type="NCBI Taxonomy" id="29423"/>
    <lineage>
        <taxon>Bacteria</taxon>
        <taxon>Pseudomonadati</taxon>
        <taxon>Pseudomonadota</taxon>
        <taxon>Gammaproteobacteria</taxon>
        <taxon>Legionellales</taxon>
        <taxon>Legionellaceae</taxon>
        <taxon>Legionella</taxon>
    </lineage>
</organism>
<dbReference type="GO" id="GO:0005737">
    <property type="term" value="C:cytoplasm"/>
    <property type="evidence" value="ECO:0007669"/>
    <property type="project" value="UniProtKB-SubCell"/>
</dbReference>
<sequence>MVNQTPILTVTQLNRHIRSLLEHEMGEVTVEGEVSNLNKPSSGHFYFSLKDAFSQLRCVYFRNRHTHGLTTLQNGQQILARGTLSLYEARGDFQLIVEEFREAGQGNLHQQFERLKAKLAALGLFESTRKKAIVRFPQVIGVITSANGAALRDILTTLARRFPIANVIVYPSEVQGKQAPQQLIAALQQANQEKRCHVLILARGGGSIEDLWAFNDERLAYAIADSHIPIVAGVGHETDFTIADFVADLRAPTPTAAAEAVTPDKKDLLVILSTLETRLSAAIKRYIRHQHLLLGHALQKINSPEHMVCSYWQTLDYLQSQLGRAARHILAQKHHQLHLAMAHLNATNPALLLQQARKQLHHLENNLNYQIATLLHQYKQRLTTLLATLHAVSPLATLDRGYAIVTHHHKIVFDSRNIHEGDVINIQLAKGTLQGKIIGKGE</sequence>
<accession>A0A0W0X0N3</accession>
<dbReference type="Pfam" id="PF13742">
    <property type="entry name" value="tRNA_anti_2"/>
    <property type="match status" value="1"/>
</dbReference>
<name>A0A0W0X0N3_9GAMM</name>
<comment type="similarity">
    <text evidence="5 6">Belongs to the XseA family.</text>
</comment>
<protein>
    <recommendedName>
        <fullName evidence="5">Exodeoxyribonuclease 7 large subunit</fullName>
        <ecNumber evidence="5">3.1.11.6</ecNumber>
    </recommendedName>
    <alternativeName>
        <fullName evidence="5">Exodeoxyribonuclease VII large subunit</fullName>
        <shortName evidence="5">Exonuclease VII large subunit</shortName>
    </alternativeName>
</protein>
<evidence type="ECO:0000256" key="6">
    <source>
        <dbReference type="RuleBase" id="RU004355"/>
    </source>
</evidence>
<dbReference type="NCBIfam" id="TIGR00237">
    <property type="entry name" value="xseA"/>
    <property type="match status" value="1"/>
</dbReference>
<evidence type="ECO:0000259" key="8">
    <source>
        <dbReference type="Pfam" id="PF13742"/>
    </source>
</evidence>
<evidence type="ECO:0000313" key="9">
    <source>
        <dbReference type="EMBL" id="KTD38113.1"/>
    </source>
</evidence>
<evidence type="ECO:0000256" key="3">
    <source>
        <dbReference type="ARBA" id="ARBA00022801"/>
    </source>
</evidence>
<evidence type="ECO:0000259" key="7">
    <source>
        <dbReference type="Pfam" id="PF02601"/>
    </source>
</evidence>
<dbReference type="GO" id="GO:0008855">
    <property type="term" value="F:exodeoxyribonuclease VII activity"/>
    <property type="evidence" value="ECO:0007669"/>
    <property type="project" value="UniProtKB-UniRule"/>
</dbReference>
<keyword evidence="4 5" id="KW-0269">Exonuclease</keyword>
<comment type="subunit">
    <text evidence="5">Heterooligomer composed of large and small subunits.</text>
</comment>
<dbReference type="EMBL" id="LNYP01000029">
    <property type="protein sequence ID" value="KTD38113.1"/>
    <property type="molecule type" value="Genomic_DNA"/>
</dbReference>
<gene>
    <name evidence="5 9" type="primary">xseA</name>
    <name evidence="9" type="ORF">Loak_1789</name>
</gene>
<comment type="function">
    <text evidence="5">Bidirectionally degrades single-stranded DNA into large acid-insoluble oligonucleotides, which are then degraded further into small acid-soluble oligonucleotides.</text>
</comment>
<dbReference type="AlphaFoldDB" id="A0A0W0X0N3"/>
<dbReference type="Proteomes" id="UP000054858">
    <property type="component" value="Unassembled WGS sequence"/>
</dbReference>
<dbReference type="GO" id="GO:0003676">
    <property type="term" value="F:nucleic acid binding"/>
    <property type="evidence" value="ECO:0007669"/>
    <property type="project" value="InterPro"/>
</dbReference>
<dbReference type="RefSeq" id="WP_035893682.1">
    <property type="nucleotide sequence ID" value="NZ_LCUA01000002.1"/>
</dbReference>
<evidence type="ECO:0000256" key="2">
    <source>
        <dbReference type="ARBA" id="ARBA00022722"/>
    </source>
</evidence>
<feature type="domain" description="OB-fold nucleic acid binding" evidence="8">
    <location>
        <begin position="8"/>
        <end position="100"/>
    </location>
</feature>
<keyword evidence="2 5" id="KW-0540">Nuclease</keyword>
<dbReference type="GO" id="GO:0006308">
    <property type="term" value="P:DNA catabolic process"/>
    <property type="evidence" value="ECO:0007669"/>
    <property type="project" value="UniProtKB-UniRule"/>
</dbReference>
<proteinExistence type="inferred from homology"/>
<keyword evidence="1 5" id="KW-0963">Cytoplasm</keyword>
<dbReference type="HAMAP" id="MF_00378">
    <property type="entry name" value="Exonuc_7_L"/>
    <property type="match status" value="1"/>
</dbReference>
<evidence type="ECO:0000256" key="5">
    <source>
        <dbReference type="HAMAP-Rule" id="MF_00378"/>
    </source>
</evidence>
<evidence type="ECO:0000313" key="10">
    <source>
        <dbReference type="Proteomes" id="UP000054858"/>
    </source>
</evidence>
<dbReference type="PANTHER" id="PTHR30008">
    <property type="entry name" value="EXODEOXYRIBONUCLEASE 7 LARGE SUBUNIT"/>
    <property type="match status" value="1"/>
</dbReference>
<reference evidence="9 10" key="1">
    <citation type="submission" date="2015-11" db="EMBL/GenBank/DDBJ databases">
        <title>Genomic analysis of 38 Legionella species identifies large and diverse effector repertoires.</title>
        <authorList>
            <person name="Burstein D."/>
            <person name="Amaro F."/>
            <person name="Zusman T."/>
            <person name="Lifshitz Z."/>
            <person name="Cohen O."/>
            <person name="Gilbert J.A."/>
            <person name="Pupko T."/>
            <person name="Shuman H.A."/>
            <person name="Segal G."/>
        </authorList>
    </citation>
    <scope>NUCLEOTIDE SEQUENCE [LARGE SCALE GENOMIC DNA]</scope>
    <source>
        <strain evidence="9 10">Oak Ridge-10</strain>
    </source>
</reference>
<comment type="caution">
    <text evidence="9">The sequence shown here is derived from an EMBL/GenBank/DDBJ whole genome shotgun (WGS) entry which is preliminary data.</text>
</comment>
<feature type="domain" description="Exonuclease VII large subunit C-terminal" evidence="7">
    <location>
        <begin position="124"/>
        <end position="434"/>
    </location>
</feature>
<evidence type="ECO:0000256" key="4">
    <source>
        <dbReference type="ARBA" id="ARBA00022839"/>
    </source>
</evidence>
<dbReference type="GO" id="GO:0009318">
    <property type="term" value="C:exodeoxyribonuclease VII complex"/>
    <property type="evidence" value="ECO:0007669"/>
    <property type="project" value="UniProtKB-UniRule"/>
</dbReference>
<dbReference type="CDD" id="cd04489">
    <property type="entry name" value="ExoVII_LU_OBF"/>
    <property type="match status" value="1"/>
</dbReference>
<dbReference type="InterPro" id="IPR003753">
    <property type="entry name" value="Exonuc_VII_L"/>
</dbReference>
<dbReference type="InterPro" id="IPR025824">
    <property type="entry name" value="OB-fold_nuc-bd_dom"/>
</dbReference>